<dbReference type="AlphaFoldDB" id="A0A1F5CCC2"/>
<organism evidence="2 3">
    <name type="scientific">Candidatus Azambacteria bacterium RIFCSPLOWO2_02_FULL_44_14</name>
    <dbReference type="NCBI Taxonomy" id="1797306"/>
    <lineage>
        <taxon>Bacteria</taxon>
        <taxon>Candidatus Azamiibacteriota</taxon>
    </lineage>
</organism>
<dbReference type="EMBL" id="MEYV01000007">
    <property type="protein sequence ID" value="OGD40488.1"/>
    <property type="molecule type" value="Genomic_DNA"/>
</dbReference>
<accession>A0A1F5CCC2</accession>
<evidence type="ECO:0000313" key="3">
    <source>
        <dbReference type="Proteomes" id="UP000177197"/>
    </source>
</evidence>
<dbReference type="InterPro" id="IPR011051">
    <property type="entry name" value="RmlC_Cupin_sf"/>
</dbReference>
<comment type="caution">
    <text evidence="2">The sequence shown here is derived from an EMBL/GenBank/DDBJ whole genome shotgun (WGS) entry which is preliminary data.</text>
</comment>
<dbReference type="SUPFAM" id="SSF51182">
    <property type="entry name" value="RmlC-like cupins"/>
    <property type="match status" value="1"/>
</dbReference>
<dbReference type="Pfam" id="PF05523">
    <property type="entry name" value="FdtA"/>
    <property type="match status" value="1"/>
</dbReference>
<feature type="domain" description="Sugar 3,4-ketoisomerase QdtA cupin" evidence="1">
    <location>
        <begin position="44"/>
        <end position="125"/>
    </location>
</feature>
<evidence type="ECO:0000259" key="1">
    <source>
        <dbReference type="Pfam" id="PF05523"/>
    </source>
</evidence>
<dbReference type="Proteomes" id="UP000177197">
    <property type="component" value="Unassembled WGS sequence"/>
</dbReference>
<evidence type="ECO:0000313" key="2">
    <source>
        <dbReference type="EMBL" id="OGD40488.1"/>
    </source>
</evidence>
<protein>
    <recommendedName>
        <fullName evidence="1">Sugar 3,4-ketoisomerase QdtA cupin domain-containing protein</fullName>
    </recommendedName>
</protein>
<name>A0A1F5CCC2_9BACT</name>
<sequence>MPQFYEYRTHSDHRRSGSYDIIPGMDSDFNFTKHPAGIIPEELHMHKRQTDYFAIAQGKVMFRLAYEDGRPEEKIILSDDDHKTLIIPPGVWHGYTALEPSIMIFYLSHKFDPSDEFRRKTDFAEWQIGGFLK</sequence>
<dbReference type="InterPro" id="IPR014710">
    <property type="entry name" value="RmlC-like_jellyroll"/>
</dbReference>
<reference evidence="2 3" key="1">
    <citation type="journal article" date="2016" name="Nat. Commun.">
        <title>Thousands of microbial genomes shed light on interconnected biogeochemical processes in an aquifer system.</title>
        <authorList>
            <person name="Anantharaman K."/>
            <person name="Brown C.T."/>
            <person name="Hug L.A."/>
            <person name="Sharon I."/>
            <person name="Castelle C.J."/>
            <person name="Probst A.J."/>
            <person name="Thomas B.C."/>
            <person name="Singh A."/>
            <person name="Wilkins M.J."/>
            <person name="Karaoz U."/>
            <person name="Brodie E.L."/>
            <person name="Williams K.H."/>
            <person name="Hubbard S.S."/>
            <person name="Banfield J.F."/>
        </authorList>
    </citation>
    <scope>NUCLEOTIDE SEQUENCE [LARGE SCALE GENOMIC DNA]</scope>
</reference>
<gene>
    <name evidence="2" type="ORF">A3I30_00785</name>
</gene>
<dbReference type="Gene3D" id="2.60.120.10">
    <property type="entry name" value="Jelly Rolls"/>
    <property type="match status" value="1"/>
</dbReference>
<proteinExistence type="predicted"/>
<dbReference type="InterPro" id="IPR008894">
    <property type="entry name" value="QdtA_cupin_dom"/>
</dbReference>